<feature type="compositionally biased region" description="Basic and acidic residues" evidence="1">
    <location>
        <begin position="18"/>
        <end position="27"/>
    </location>
</feature>
<proteinExistence type="predicted"/>
<gene>
    <name evidence="2" type="ORF">AAD027_02130</name>
</gene>
<dbReference type="Proteomes" id="UP001459204">
    <property type="component" value="Unassembled WGS sequence"/>
</dbReference>
<name>A0ABU9IWP6_9GAMM</name>
<organism evidence="2 3">
    <name type="scientific">Pseudoxanthomonas putridarboris</name>
    <dbReference type="NCBI Taxonomy" id="752605"/>
    <lineage>
        <taxon>Bacteria</taxon>
        <taxon>Pseudomonadati</taxon>
        <taxon>Pseudomonadota</taxon>
        <taxon>Gammaproteobacteria</taxon>
        <taxon>Lysobacterales</taxon>
        <taxon>Lysobacteraceae</taxon>
        <taxon>Pseudoxanthomonas</taxon>
    </lineage>
</organism>
<evidence type="ECO:0000256" key="1">
    <source>
        <dbReference type="SAM" id="MobiDB-lite"/>
    </source>
</evidence>
<evidence type="ECO:0000313" key="2">
    <source>
        <dbReference type="EMBL" id="MEL1263165.1"/>
    </source>
</evidence>
<keyword evidence="3" id="KW-1185">Reference proteome</keyword>
<accession>A0ABU9IWP6</accession>
<feature type="region of interest" description="Disordered" evidence="1">
    <location>
        <begin position="1"/>
        <end position="28"/>
    </location>
</feature>
<evidence type="ECO:0000313" key="3">
    <source>
        <dbReference type="Proteomes" id="UP001459204"/>
    </source>
</evidence>
<reference evidence="2 3" key="1">
    <citation type="submission" date="2024-04" db="EMBL/GenBank/DDBJ databases">
        <title>Draft genome sequence of Pseudoxanthomonas putridarboris WD12.</title>
        <authorList>
            <person name="Oh J."/>
        </authorList>
    </citation>
    <scope>NUCLEOTIDE SEQUENCE [LARGE SCALE GENOMIC DNA]</scope>
    <source>
        <strain evidence="2 3">WD12</strain>
    </source>
</reference>
<dbReference type="RefSeq" id="WP_341724358.1">
    <property type="nucleotide sequence ID" value="NZ_JBBWWT010000001.1"/>
</dbReference>
<evidence type="ECO:0008006" key="4">
    <source>
        <dbReference type="Google" id="ProtNLM"/>
    </source>
</evidence>
<dbReference type="EMBL" id="JBBWWT010000001">
    <property type="protein sequence ID" value="MEL1263165.1"/>
    <property type="molecule type" value="Genomic_DNA"/>
</dbReference>
<protein>
    <recommendedName>
        <fullName evidence="4">Ribbon-helix-helix protein, copG family</fullName>
    </recommendedName>
</protein>
<sequence length="93" mass="9887">MMSKPRKRPADADVAVGKADKPQKPVRDSFTMPAADFALVSVLKARALEARRPAKKSELLRAGLHALHGLSPAALAKALEALAPVKAGRPKKK</sequence>
<comment type="caution">
    <text evidence="2">The sequence shown here is derived from an EMBL/GenBank/DDBJ whole genome shotgun (WGS) entry which is preliminary data.</text>
</comment>